<dbReference type="InterPro" id="IPR033749">
    <property type="entry name" value="Polyprenyl_synt_CS"/>
</dbReference>
<evidence type="ECO:0000256" key="6">
    <source>
        <dbReference type="ARBA" id="ARBA00023229"/>
    </source>
</evidence>
<dbReference type="PANTHER" id="PTHR43281:SF1">
    <property type="entry name" value="FARNESYL DIPHOSPHATE SYNTHASE"/>
    <property type="match status" value="1"/>
</dbReference>
<dbReference type="PROSITE" id="PS00444">
    <property type="entry name" value="POLYPRENYL_SYNTHASE_2"/>
    <property type="match status" value="1"/>
</dbReference>
<comment type="cofactor">
    <cofactor evidence="1">
        <name>Mg(2+)</name>
        <dbReference type="ChEBI" id="CHEBI:18420"/>
    </cofactor>
</comment>
<name>A0ABV6CD05_9GAMM</name>
<comment type="caution">
    <text evidence="9">The sequence shown here is derived from an EMBL/GenBank/DDBJ whole genome shotgun (WGS) entry which is preliminary data.</text>
</comment>
<evidence type="ECO:0000256" key="5">
    <source>
        <dbReference type="ARBA" id="ARBA00022842"/>
    </source>
</evidence>
<keyword evidence="4" id="KW-0479">Metal-binding</keyword>
<keyword evidence="10" id="KW-1185">Reference proteome</keyword>
<comment type="similarity">
    <text evidence="2 7">Belongs to the FPP/GGPP synthase family.</text>
</comment>
<proteinExistence type="inferred from homology"/>
<keyword evidence="6" id="KW-0414">Isoprene biosynthesis</keyword>
<sequence length="316" mass="35148">MNNSSVSTIKQRFESALQITQERFHLFTAHQFNLIESANEYPQSLIEAMRYGLLLGGKRIRPHLLYTIGELFGVNASSLNYMALALESIHAYSLIHDDLPAMDDDALRRGNPTCHVKFGEANAILAGDALQTFAFEILSRPLEDVDASKQLKILHYLAKSSGLMGMCGGQVLDLESENKSITFTDLKNIHRLKTGALIKAAAMIPVIASRFDSPLVLSVIEKYAEAIGLAFQIQDDILDVIGDTKTLGKFAGADEALGKNTYPSLIGLDEAKKMAHELIEEANKQISFLAQEKLFHSEEKLMFLKDLNHFIITRMY</sequence>
<dbReference type="CDD" id="cd00685">
    <property type="entry name" value="Trans_IPPS_HT"/>
    <property type="match status" value="1"/>
</dbReference>
<dbReference type="SUPFAM" id="SSF48576">
    <property type="entry name" value="Terpenoid synthases"/>
    <property type="match status" value="1"/>
</dbReference>
<dbReference type="NCBIfam" id="NF045485">
    <property type="entry name" value="FPPsyn"/>
    <property type="match status" value="1"/>
</dbReference>
<dbReference type="InterPro" id="IPR053378">
    <property type="entry name" value="Prenyl_diphosphate_synthase"/>
</dbReference>
<dbReference type="EMBL" id="JBHLXE010000108">
    <property type="protein sequence ID" value="MFC0180877.1"/>
    <property type="molecule type" value="Genomic_DNA"/>
</dbReference>
<dbReference type="InterPro" id="IPR000092">
    <property type="entry name" value="Polyprenyl_synt"/>
</dbReference>
<evidence type="ECO:0000313" key="9">
    <source>
        <dbReference type="EMBL" id="MFC0180877.1"/>
    </source>
</evidence>
<keyword evidence="5" id="KW-0460">Magnesium</keyword>
<evidence type="ECO:0000256" key="1">
    <source>
        <dbReference type="ARBA" id="ARBA00001946"/>
    </source>
</evidence>
<accession>A0ABV6CD05</accession>
<organism evidence="9 10">
    <name type="scientific">Thorsellia kenyensis</name>
    <dbReference type="NCBI Taxonomy" id="1549888"/>
    <lineage>
        <taxon>Bacteria</taxon>
        <taxon>Pseudomonadati</taxon>
        <taxon>Pseudomonadota</taxon>
        <taxon>Gammaproteobacteria</taxon>
        <taxon>Enterobacterales</taxon>
        <taxon>Thorselliaceae</taxon>
        <taxon>Thorsellia</taxon>
    </lineage>
</organism>
<gene>
    <name evidence="9" type="primary">ispA</name>
    <name evidence="9" type="ORF">ACFFIT_12420</name>
</gene>
<dbReference type="PANTHER" id="PTHR43281">
    <property type="entry name" value="FARNESYL DIPHOSPHATE SYNTHASE"/>
    <property type="match status" value="1"/>
</dbReference>
<evidence type="ECO:0000256" key="8">
    <source>
        <dbReference type="SAM" id="Coils"/>
    </source>
</evidence>
<dbReference type="Proteomes" id="UP001589758">
    <property type="component" value="Unassembled WGS sequence"/>
</dbReference>
<dbReference type="NCBIfam" id="NF007877">
    <property type="entry name" value="PRK10581.1"/>
    <property type="match status" value="1"/>
</dbReference>
<dbReference type="SFLD" id="SFLDG01017">
    <property type="entry name" value="Polyprenyl_Transferase_Like"/>
    <property type="match status" value="1"/>
</dbReference>
<evidence type="ECO:0000313" key="10">
    <source>
        <dbReference type="Proteomes" id="UP001589758"/>
    </source>
</evidence>
<dbReference type="PROSITE" id="PS00723">
    <property type="entry name" value="POLYPRENYL_SYNTHASE_1"/>
    <property type="match status" value="1"/>
</dbReference>
<evidence type="ECO:0000256" key="3">
    <source>
        <dbReference type="ARBA" id="ARBA00022679"/>
    </source>
</evidence>
<evidence type="ECO:0000256" key="4">
    <source>
        <dbReference type="ARBA" id="ARBA00022723"/>
    </source>
</evidence>
<dbReference type="InterPro" id="IPR008949">
    <property type="entry name" value="Isoprenoid_synthase_dom_sf"/>
</dbReference>
<evidence type="ECO:0000256" key="2">
    <source>
        <dbReference type="ARBA" id="ARBA00006706"/>
    </source>
</evidence>
<feature type="coiled-coil region" evidence="8">
    <location>
        <begin position="272"/>
        <end position="299"/>
    </location>
</feature>
<dbReference type="Gene3D" id="1.10.600.10">
    <property type="entry name" value="Farnesyl Diphosphate Synthase"/>
    <property type="match status" value="1"/>
</dbReference>
<keyword evidence="3 7" id="KW-0808">Transferase</keyword>
<dbReference type="RefSeq" id="WP_385878109.1">
    <property type="nucleotide sequence ID" value="NZ_JBHLXE010000108.1"/>
</dbReference>
<dbReference type="Pfam" id="PF00348">
    <property type="entry name" value="polyprenyl_synt"/>
    <property type="match status" value="1"/>
</dbReference>
<dbReference type="SFLD" id="SFLDS00005">
    <property type="entry name" value="Isoprenoid_Synthase_Type_I"/>
    <property type="match status" value="1"/>
</dbReference>
<keyword evidence="8" id="KW-0175">Coiled coil</keyword>
<dbReference type="EC" id="2.5.1.10" evidence="9"/>
<evidence type="ECO:0000256" key="7">
    <source>
        <dbReference type="RuleBase" id="RU004466"/>
    </source>
</evidence>
<protein>
    <submittedName>
        <fullName evidence="9">(2E,6E)-farnesyl diphosphate synthase</fullName>
        <ecNumber evidence="9">2.5.1.10</ecNumber>
    </submittedName>
</protein>
<dbReference type="GO" id="GO:0004337">
    <property type="term" value="F:(2E,6E)-farnesyl diphosphate synthase activity"/>
    <property type="evidence" value="ECO:0007669"/>
    <property type="project" value="UniProtKB-EC"/>
</dbReference>
<reference evidence="9 10" key="1">
    <citation type="submission" date="2024-09" db="EMBL/GenBank/DDBJ databases">
        <authorList>
            <person name="Sun Q."/>
            <person name="Mori K."/>
        </authorList>
    </citation>
    <scope>NUCLEOTIDE SEQUENCE [LARGE SCALE GENOMIC DNA]</scope>
    <source>
        <strain evidence="9 10">CCM 8545</strain>
    </source>
</reference>